<organism evidence="10">
    <name type="scientific">Menopon gallinae</name>
    <name type="common">poultry shaft louse</name>
    <dbReference type="NCBI Taxonomy" id="328185"/>
    <lineage>
        <taxon>Eukaryota</taxon>
        <taxon>Metazoa</taxon>
        <taxon>Ecdysozoa</taxon>
        <taxon>Arthropoda</taxon>
        <taxon>Hexapoda</taxon>
        <taxon>Insecta</taxon>
        <taxon>Pterygota</taxon>
        <taxon>Neoptera</taxon>
        <taxon>Paraneoptera</taxon>
        <taxon>Psocodea</taxon>
        <taxon>Troctomorpha</taxon>
        <taxon>Phthiraptera</taxon>
        <taxon>Amblycera</taxon>
        <taxon>Menoponidae</taxon>
        <taxon>Menopon</taxon>
    </lineage>
</organism>
<comment type="caution">
    <text evidence="10">The sequence shown here is derived from an EMBL/GenBank/DDBJ whole genome shotgun (WGS) entry which is preliminary data.</text>
</comment>
<proteinExistence type="inferred from homology"/>
<dbReference type="Pfam" id="PF00226">
    <property type="entry name" value="DnaJ"/>
    <property type="match status" value="1"/>
</dbReference>
<accession>A0AAW2H9A9</accession>
<evidence type="ECO:0000256" key="4">
    <source>
        <dbReference type="ARBA" id="ARBA00022989"/>
    </source>
</evidence>
<evidence type="ECO:0000256" key="2">
    <source>
        <dbReference type="ARBA" id="ARBA00022692"/>
    </source>
</evidence>
<dbReference type="InterPro" id="IPR036869">
    <property type="entry name" value="J_dom_sf"/>
</dbReference>
<gene>
    <name evidence="10" type="ORF">PYX00_011834</name>
</gene>
<feature type="domain" description="J" evidence="9">
    <location>
        <begin position="27"/>
        <end position="70"/>
    </location>
</feature>
<keyword evidence="4" id="KW-1133">Transmembrane helix</keyword>
<reference evidence="10" key="1">
    <citation type="journal article" date="2024" name="Gigascience">
        <title>Chromosome-level genome of the poultry shaft louse Menopon gallinae provides insight into the host-switching and adaptive evolution of parasitic lice.</title>
        <authorList>
            <person name="Xu Y."/>
            <person name="Ma L."/>
            <person name="Liu S."/>
            <person name="Liang Y."/>
            <person name="Liu Q."/>
            <person name="He Z."/>
            <person name="Tian L."/>
            <person name="Duan Y."/>
            <person name="Cai W."/>
            <person name="Li H."/>
            <person name="Song F."/>
        </authorList>
    </citation>
    <scope>NUCLEOTIDE SEQUENCE</scope>
    <source>
        <strain evidence="10">Cailab_2023a</strain>
    </source>
</reference>
<evidence type="ECO:0000256" key="1">
    <source>
        <dbReference type="ARBA" id="ARBA00004434"/>
    </source>
</evidence>
<dbReference type="GO" id="GO:0030150">
    <property type="term" value="P:protein import into mitochondrial matrix"/>
    <property type="evidence" value="ECO:0007669"/>
    <property type="project" value="TreeGrafter"/>
</dbReference>
<dbReference type="CDD" id="cd06257">
    <property type="entry name" value="DnaJ"/>
    <property type="match status" value="1"/>
</dbReference>
<evidence type="ECO:0000256" key="8">
    <source>
        <dbReference type="ARBA" id="ARBA00054366"/>
    </source>
</evidence>
<keyword evidence="3" id="KW-0999">Mitochondrion inner membrane</keyword>
<keyword evidence="5" id="KW-0496">Mitochondrion</keyword>
<keyword evidence="6" id="KW-0472">Membrane</keyword>
<evidence type="ECO:0000259" key="9">
    <source>
        <dbReference type="Pfam" id="PF00226"/>
    </source>
</evidence>
<name>A0AAW2H9A9_9NEOP</name>
<comment type="subcellular location">
    <subcellularLocation>
        <location evidence="1">Mitochondrion inner membrane</location>
        <topology evidence="1">Single-pass membrane protein</topology>
    </subcellularLocation>
</comment>
<keyword evidence="2" id="KW-0812">Transmembrane</keyword>
<evidence type="ECO:0000256" key="3">
    <source>
        <dbReference type="ARBA" id="ARBA00022792"/>
    </source>
</evidence>
<dbReference type="AlphaFoldDB" id="A0AAW2H9A9"/>
<dbReference type="SUPFAM" id="SSF46565">
    <property type="entry name" value="Chaperone J-domain"/>
    <property type="match status" value="1"/>
</dbReference>
<dbReference type="GO" id="GO:0001405">
    <property type="term" value="C:PAM complex, Tim23 associated import motor"/>
    <property type="evidence" value="ECO:0007669"/>
    <property type="project" value="TreeGrafter"/>
</dbReference>
<comment type="function">
    <text evidence="8">Probable component of the PAM complex, a complex required for the translocation of transit peptide-containing proteins from the inner membrane into the mitochondrial matrix in an ATP-dependent manner. May act as a co-chaperone that stimulate the ATP-dependent activity.</text>
</comment>
<sequence length="72" mass="8256">MLSSGRLLTGFKPRMDTAEAKLILNLRRANKSSIERAYRHQMLLNHPDRNGSEYIATKINDARNLLSKKACR</sequence>
<comment type="similarity">
    <text evidence="7">Belongs to the TIM14 family.</text>
</comment>
<evidence type="ECO:0000256" key="6">
    <source>
        <dbReference type="ARBA" id="ARBA00023136"/>
    </source>
</evidence>
<dbReference type="FunFam" id="1.10.287.110:FF:000001">
    <property type="entry name" value="Import inner membrane translocase subunit tim14"/>
    <property type="match status" value="1"/>
</dbReference>
<dbReference type="PANTHER" id="PTHR12763">
    <property type="match status" value="1"/>
</dbReference>
<dbReference type="InterPro" id="IPR001623">
    <property type="entry name" value="DnaJ_domain"/>
</dbReference>
<dbReference type="Gene3D" id="1.10.287.110">
    <property type="entry name" value="DnaJ domain"/>
    <property type="match status" value="1"/>
</dbReference>
<dbReference type="EMBL" id="JARGDH010000006">
    <property type="protein sequence ID" value="KAL0266118.1"/>
    <property type="molecule type" value="Genomic_DNA"/>
</dbReference>
<protein>
    <recommendedName>
        <fullName evidence="9">J domain-containing protein</fullName>
    </recommendedName>
</protein>
<evidence type="ECO:0000256" key="7">
    <source>
        <dbReference type="ARBA" id="ARBA00038105"/>
    </source>
</evidence>
<evidence type="ECO:0000313" key="10">
    <source>
        <dbReference type="EMBL" id="KAL0266118.1"/>
    </source>
</evidence>
<dbReference type="GO" id="GO:0001671">
    <property type="term" value="F:ATPase activator activity"/>
    <property type="evidence" value="ECO:0007669"/>
    <property type="project" value="TreeGrafter"/>
</dbReference>
<evidence type="ECO:0000256" key="5">
    <source>
        <dbReference type="ARBA" id="ARBA00023128"/>
    </source>
</evidence>
<dbReference type="PANTHER" id="PTHR12763:SF28">
    <property type="entry name" value="GEO10507P1-RELATED"/>
    <property type="match status" value="1"/>
</dbReference>